<dbReference type="Gene3D" id="1.10.630.10">
    <property type="entry name" value="Cytochrome P450"/>
    <property type="match status" value="1"/>
</dbReference>
<dbReference type="GO" id="GO:0004497">
    <property type="term" value="F:monooxygenase activity"/>
    <property type="evidence" value="ECO:0007669"/>
    <property type="project" value="UniProtKB-KW"/>
</dbReference>
<evidence type="ECO:0000256" key="11">
    <source>
        <dbReference type="ARBA" id="ARBA00023004"/>
    </source>
</evidence>
<dbReference type="AlphaFoldDB" id="A0ABD2WUH7"/>
<sequence>MESPPSAAALVSQARVLLTLAVLAFYFYLKIVVYGVWRRRGIEHDEPSIPLGNLPISYFIGDTTLGSVVKASYEKHKKQRFYGIYLLNLPVLVINDPELIQLVLVKNFNNFYNRGTLYNESKDPLSTGIVRLYDEKWKRLREKLSPLFTSKKLKLMLPLVQEICEEMIKVFDDALIESNVLEIKALVTRFTIDCISSIAFGFNADSLHEPDSEFLKNGQISNSFGRIFLLISFFNTELAPLYPLPKDRKQVETFFVDLYEKMVSHRKQNNIKRPDFLNMIMQLVDYGTIQEDSESKSAPSGYAPKTDKLTDTEAIGQIMIFFAAGQETTSAAITNCLYELALNQEVQETLYREIREVNDSPEGLTYDKLFDMPYLDMTFQETLRKHPGTPVLNRQCSQDFQIPGSDFCIKKGSKLIIPTIGLHMDPDIYPEPEIFDPTRFSNENKVKRKNCTHLPFGDGPRHCIGKRLGTLKPKTAIYYLILNYKFMASDKTPRPMTYLPGYFVQVPVDTYLKVEKR</sequence>
<dbReference type="InterPro" id="IPR017972">
    <property type="entry name" value="Cyt_P450_CS"/>
</dbReference>
<reference evidence="17 18" key="1">
    <citation type="journal article" date="2024" name="bioRxiv">
        <title>A reference genome for Trichogramma kaykai: A tiny desert-dwelling parasitoid wasp with competing sex-ratio distorters.</title>
        <authorList>
            <person name="Culotta J."/>
            <person name="Lindsey A.R."/>
        </authorList>
    </citation>
    <scope>NUCLEOTIDE SEQUENCE [LARGE SCALE GENOMIC DNA]</scope>
    <source>
        <strain evidence="17 18">KSX58</strain>
    </source>
</reference>
<evidence type="ECO:0000256" key="8">
    <source>
        <dbReference type="ARBA" id="ARBA00022824"/>
    </source>
</evidence>
<protein>
    <recommendedName>
        <fullName evidence="19">Cytochrome P450</fullName>
    </recommendedName>
</protein>
<keyword evidence="16" id="KW-0812">Transmembrane</keyword>
<accession>A0ABD2WUH7</accession>
<keyword evidence="8" id="KW-0256">Endoplasmic reticulum</keyword>
<dbReference type="PRINTS" id="PR00385">
    <property type="entry name" value="P450"/>
</dbReference>
<dbReference type="InterPro" id="IPR001128">
    <property type="entry name" value="Cyt_P450"/>
</dbReference>
<dbReference type="GO" id="GO:0046872">
    <property type="term" value="F:metal ion binding"/>
    <property type="evidence" value="ECO:0007669"/>
    <property type="project" value="UniProtKB-KW"/>
</dbReference>
<evidence type="ECO:0000256" key="4">
    <source>
        <dbReference type="ARBA" id="ARBA00004406"/>
    </source>
</evidence>
<feature type="binding site" description="axial binding residue" evidence="14">
    <location>
        <position position="463"/>
    </location>
    <ligand>
        <name>heme</name>
        <dbReference type="ChEBI" id="CHEBI:30413"/>
    </ligand>
    <ligandPart>
        <name>Fe</name>
        <dbReference type="ChEBI" id="CHEBI:18248"/>
    </ligandPart>
</feature>
<feature type="transmembrane region" description="Helical" evidence="16">
    <location>
        <begin position="6"/>
        <end position="29"/>
    </location>
</feature>
<dbReference type="EMBL" id="JBJJXI010000071">
    <property type="protein sequence ID" value="KAL3396484.1"/>
    <property type="molecule type" value="Genomic_DNA"/>
</dbReference>
<proteinExistence type="inferred from homology"/>
<evidence type="ECO:0000256" key="7">
    <source>
        <dbReference type="ARBA" id="ARBA00022723"/>
    </source>
</evidence>
<evidence type="ECO:0000256" key="2">
    <source>
        <dbReference type="ARBA" id="ARBA00003690"/>
    </source>
</evidence>
<evidence type="ECO:0000256" key="13">
    <source>
        <dbReference type="ARBA" id="ARBA00023136"/>
    </source>
</evidence>
<dbReference type="Pfam" id="PF00067">
    <property type="entry name" value="p450"/>
    <property type="match status" value="1"/>
</dbReference>
<evidence type="ECO:0000256" key="14">
    <source>
        <dbReference type="PIRSR" id="PIRSR602403-1"/>
    </source>
</evidence>
<dbReference type="FunFam" id="1.10.630.10:FF:000042">
    <property type="entry name" value="Cytochrome P450"/>
    <property type="match status" value="1"/>
</dbReference>
<dbReference type="PANTHER" id="PTHR24292:SF93">
    <property type="entry name" value="CYTOCHROME P450 310A1-RELATED"/>
    <property type="match status" value="1"/>
</dbReference>
<keyword evidence="13 16" id="KW-0472">Membrane</keyword>
<keyword evidence="9" id="KW-0492">Microsome</keyword>
<evidence type="ECO:0000313" key="18">
    <source>
        <dbReference type="Proteomes" id="UP001627154"/>
    </source>
</evidence>
<comment type="function">
    <text evidence="2">May be involved in the metabolism of insect hormones and in the breakdown of synthetic insecticides.</text>
</comment>
<keyword evidence="6 14" id="KW-0349">Heme</keyword>
<keyword evidence="12 15" id="KW-0503">Monooxygenase</keyword>
<dbReference type="Proteomes" id="UP001627154">
    <property type="component" value="Unassembled WGS sequence"/>
</dbReference>
<dbReference type="SUPFAM" id="SSF48264">
    <property type="entry name" value="Cytochrome P450"/>
    <property type="match status" value="1"/>
</dbReference>
<keyword evidence="10 15" id="KW-0560">Oxidoreductase</keyword>
<evidence type="ECO:0000256" key="12">
    <source>
        <dbReference type="ARBA" id="ARBA00023033"/>
    </source>
</evidence>
<evidence type="ECO:0000256" key="15">
    <source>
        <dbReference type="RuleBase" id="RU000461"/>
    </source>
</evidence>
<keyword evidence="7 14" id="KW-0479">Metal-binding</keyword>
<dbReference type="CDD" id="cd11056">
    <property type="entry name" value="CYP6-like"/>
    <property type="match status" value="1"/>
</dbReference>
<dbReference type="InterPro" id="IPR036396">
    <property type="entry name" value="Cyt_P450_sf"/>
</dbReference>
<evidence type="ECO:0000256" key="1">
    <source>
        <dbReference type="ARBA" id="ARBA00001971"/>
    </source>
</evidence>
<evidence type="ECO:0000256" key="9">
    <source>
        <dbReference type="ARBA" id="ARBA00022848"/>
    </source>
</evidence>
<dbReference type="PROSITE" id="PS00086">
    <property type="entry name" value="CYTOCHROME_P450"/>
    <property type="match status" value="1"/>
</dbReference>
<evidence type="ECO:0000256" key="3">
    <source>
        <dbReference type="ARBA" id="ARBA00004174"/>
    </source>
</evidence>
<comment type="similarity">
    <text evidence="5 15">Belongs to the cytochrome P450 family.</text>
</comment>
<evidence type="ECO:0000313" key="17">
    <source>
        <dbReference type="EMBL" id="KAL3396484.1"/>
    </source>
</evidence>
<name>A0ABD2WUH7_9HYME</name>
<organism evidence="17 18">
    <name type="scientific">Trichogramma kaykai</name>
    <dbReference type="NCBI Taxonomy" id="54128"/>
    <lineage>
        <taxon>Eukaryota</taxon>
        <taxon>Metazoa</taxon>
        <taxon>Ecdysozoa</taxon>
        <taxon>Arthropoda</taxon>
        <taxon>Hexapoda</taxon>
        <taxon>Insecta</taxon>
        <taxon>Pterygota</taxon>
        <taxon>Neoptera</taxon>
        <taxon>Endopterygota</taxon>
        <taxon>Hymenoptera</taxon>
        <taxon>Apocrita</taxon>
        <taxon>Proctotrupomorpha</taxon>
        <taxon>Chalcidoidea</taxon>
        <taxon>Trichogrammatidae</taxon>
        <taxon>Trichogramma</taxon>
    </lineage>
</organism>
<comment type="cofactor">
    <cofactor evidence="1 14">
        <name>heme</name>
        <dbReference type="ChEBI" id="CHEBI:30413"/>
    </cofactor>
</comment>
<evidence type="ECO:0000256" key="5">
    <source>
        <dbReference type="ARBA" id="ARBA00010617"/>
    </source>
</evidence>
<dbReference type="PRINTS" id="PR00465">
    <property type="entry name" value="EP450IV"/>
</dbReference>
<evidence type="ECO:0008006" key="19">
    <source>
        <dbReference type="Google" id="ProtNLM"/>
    </source>
</evidence>
<comment type="subcellular location">
    <subcellularLocation>
        <location evidence="4">Endoplasmic reticulum membrane</location>
        <topology evidence="4">Peripheral membrane protein</topology>
    </subcellularLocation>
    <subcellularLocation>
        <location evidence="3">Microsome membrane</location>
        <topology evidence="3">Peripheral membrane protein</topology>
    </subcellularLocation>
</comment>
<evidence type="ECO:0000256" key="16">
    <source>
        <dbReference type="SAM" id="Phobius"/>
    </source>
</evidence>
<dbReference type="InterPro" id="IPR002403">
    <property type="entry name" value="Cyt_P450_E_grp-IV"/>
</dbReference>
<gene>
    <name evidence="17" type="ORF">TKK_009644</name>
</gene>
<keyword evidence="11 14" id="KW-0408">Iron</keyword>
<evidence type="ECO:0000256" key="10">
    <source>
        <dbReference type="ARBA" id="ARBA00023002"/>
    </source>
</evidence>
<keyword evidence="18" id="KW-1185">Reference proteome</keyword>
<dbReference type="InterPro" id="IPR050476">
    <property type="entry name" value="Insect_CytP450_Detox"/>
</dbReference>
<keyword evidence="16" id="KW-1133">Transmembrane helix</keyword>
<dbReference type="GO" id="GO:0005789">
    <property type="term" value="C:endoplasmic reticulum membrane"/>
    <property type="evidence" value="ECO:0007669"/>
    <property type="project" value="UniProtKB-SubCell"/>
</dbReference>
<dbReference type="PANTHER" id="PTHR24292">
    <property type="entry name" value="CYTOCHROME P450"/>
    <property type="match status" value="1"/>
</dbReference>
<comment type="caution">
    <text evidence="17">The sequence shown here is derived from an EMBL/GenBank/DDBJ whole genome shotgun (WGS) entry which is preliminary data.</text>
</comment>
<evidence type="ECO:0000256" key="6">
    <source>
        <dbReference type="ARBA" id="ARBA00022617"/>
    </source>
</evidence>